<dbReference type="STRING" id="225848.Sps_00959"/>
<keyword evidence="3" id="KW-1185">Reference proteome</keyword>
<accession>A0A1S6HKX4</accession>
<dbReference type="Pfam" id="PF13738">
    <property type="entry name" value="Pyr_redox_3"/>
    <property type="match status" value="1"/>
</dbReference>
<dbReference type="AlphaFoldDB" id="A0A1S6HKX4"/>
<keyword evidence="1" id="KW-0560">Oxidoreductase</keyword>
<dbReference type="PRINTS" id="PR00411">
    <property type="entry name" value="PNDRDTASEI"/>
</dbReference>
<dbReference type="KEGG" id="spsw:Sps_00959"/>
<protein>
    <submittedName>
        <fullName evidence="2">Pyridine nucleotide-disulfide oxidoreductase</fullName>
    </submittedName>
</protein>
<gene>
    <name evidence="2" type="ORF">Sps_00959</name>
</gene>
<dbReference type="OrthoDB" id="9773233at2"/>
<dbReference type="EMBL" id="CP014782">
    <property type="protein sequence ID" value="AQS36148.1"/>
    <property type="molecule type" value="Genomic_DNA"/>
</dbReference>
<dbReference type="GO" id="GO:0004497">
    <property type="term" value="F:monooxygenase activity"/>
    <property type="evidence" value="ECO:0007669"/>
    <property type="project" value="TreeGrafter"/>
</dbReference>
<dbReference type="SUPFAM" id="SSF51905">
    <property type="entry name" value="FAD/NAD(P)-binding domain"/>
    <property type="match status" value="1"/>
</dbReference>
<organism evidence="2 3">
    <name type="scientific">Shewanella psychrophila</name>
    <dbReference type="NCBI Taxonomy" id="225848"/>
    <lineage>
        <taxon>Bacteria</taxon>
        <taxon>Pseudomonadati</taxon>
        <taxon>Pseudomonadota</taxon>
        <taxon>Gammaproteobacteria</taxon>
        <taxon>Alteromonadales</taxon>
        <taxon>Shewanellaceae</taxon>
        <taxon>Shewanella</taxon>
    </lineage>
</organism>
<dbReference type="GO" id="GO:0050660">
    <property type="term" value="F:flavin adenine dinucleotide binding"/>
    <property type="evidence" value="ECO:0007669"/>
    <property type="project" value="TreeGrafter"/>
</dbReference>
<reference evidence="2 3" key="1">
    <citation type="submission" date="2016-03" db="EMBL/GenBank/DDBJ databases">
        <title>Complete genome sequence of Shewanella psychrophila WP2, a deep sea bacterium isolated from west Pacific sediment.</title>
        <authorList>
            <person name="Xu G."/>
            <person name="Jian H."/>
        </authorList>
    </citation>
    <scope>NUCLEOTIDE SEQUENCE [LARGE SCALE GENOMIC DNA]</scope>
    <source>
        <strain evidence="2 3">WP2</strain>
    </source>
</reference>
<evidence type="ECO:0000313" key="3">
    <source>
        <dbReference type="Proteomes" id="UP000189545"/>
    </source>
</evidence>
<dbReference type="InterPro" id="IPR036188">
    <property type="entry name" value="FAD/NAD-bd_sf"/>
</dbReference>
<evidence type="ECO:0000256" key="1">
    <source>
        <dbReference type="ARBA" id="ARBA00023002"/>
    </source>
</evidence>
<dbReference type="InterPro" id="IPR050982">
    <property type="entry name" value="Auxin_biosynth/cation_transpt"/>
</dbReference>
<evidence type="ECO:0000313" key="2">
    <source>
        <dbReference type="EMBL" id="AQS36148.1"/>
    </source>
</evidence>
<dbReference type="PANTHER" id="PTHR43539">
    <property type="entry name" value="FLAVIN-BINDING MONOOXYGENASE-LIKE PROTEIN (AFU_ORTHOLOGUE AFUA_4G09220)"/>
    <property type="match status" value="1"/>
</dbReference>
<dbReference type="PANTHER" id="PTHR43539:SF78">
    <property type="entry name" value="FLAVIN-CONTAINING MONOOXYGENASE"/>
    <property type="match status" value="1"/>
</dbReference>
<proteinExistence type="predicted"/>
<dbReference type="PRINTS" id="PR00368">
    <property type="entry name" value="FADPNR"/>
</dbReference>
<name>A0A1S6HKX4_9GAMM</name>
<dbReference type="Gene3D" id="3.50.50.60">
    <property type="entry name" value="FAD/NAD(P)-binding domain"/>
    <property type="match status" value="1"/>
</dbReference>
<dbReference type="Proteomes" id="UP000189545">
    <property type="component" value="Chromosome"/>
</dbReference>
<dbReference type="RefSeq" id="WP_077751477.1">
    <property type="nucleotide sequence ID" value="NZ_CP014782.1"/>
</dbReference>
<sequence>MKEFIIIGAGQSGLSMAYNLSKNNKDYLILDANEHIGAPWLKRWDSLKLFTPTEYNHLPGMLFPFPKGYYPNKYEVADYLKSYVEKFSIPIEFNQRITSVRKVNGIFEITSETGRYQAKQIIIATGPFHTPYTPPCHADIAENVLQLHSEHYKNPQQLQDGDCLVVGAGDSGVQILSEIAATGRTVHFSGTDKITAIPQSLLGKTLWWWFTKIGFLSVTRFSRIGKWLSKGVQPVIGTDVKTLLARKNVIHMGRTLSADQTSIKFQKGSISTIKNIIWATGFKPNFFWIENITFDEMNYPSNYRGISDDVGGLYFIGLPWLYTRGSATLGGVWRDAEYLMTHIQKNHDDDRATVTEHSPYLTNSEAVVEAVVEGVRKEVATLK</sequence>